<organism evidence="1 2">
    <name type="scientific">Hallella faecis</name>
    <dbReference type="NCBI Taxonomy" id="2841596"/>
    <lineage>
        <taxon>Bacteria</taxon>
        <taxon>Pseudomonadati</taxon>
        <taxon>Bacteroidota</taxon>
        <taxon>Bacteroidia</taxon>
        <taxon>Bacteroidales</taxon>
        <taxon>Prevotellaceae</taxon>
        <taxon>Hallella</taxon>
    </lineage>
</organism>
<gene>
    <name evidence="1" type="ORF">AAAT34_01290</name>
</gene>
<dbReference type="Gene3D" id="3.30.1840.10">
    <property type="entry name" value="Polyphosphate kinase middle domain"/>
    <property type="match status" value="1"/>
</dbReference>
<comment type="caution">
    <text evidence="1">The sequence shown here is derived from an EMBL/GenBank/DDBJ whole genome shotgun (WGS) entry which is preliminary data.</text>
</comment>
<sequence>MFARLADNGIRLVDETQLTDDQKVYLRQFFYDKLNGLVNPIGLNEIDNLGRLEDNRIYLLVERKEAGDDGMTRYAIVKTSPS</sequence>
<dbReference type="Proteomes" id="UP001487296">
    <property type="component" value="Unassembled WGS sequence"/>
</dbReference>
<dbReference type="InterPro" id="IPR036830">
    <property type="entry name" value="PP_kinase_middle_dom_sf"/>
</dbReference>
<keyword evidence="2" id="KW-1185">Reference proteome</keyword>
<proteinExistence type="predicted"/>
<protein>
    <submittedName>
        <fullName evidence="1">Uncharacterized protein</fullName>
    </submittedName>
</protein>
<dbReference type="RefSeq" id="WP_215758664.1">
    <property type="nucleotide sequence ID" value="NZ_JAHKBE010000002.1"/>
</dbReference>
<evidence type="ECO:0000313" key="2">
    <source>
        <dbReference type="Proteomes" id="UP001487296"/>
    </source>
</evidence>
<dbReference type="SUPFAM" id="SSF143724">
    <property type="entry name" value="PHP14-like"/>
    <property type="match status" value="1"/>
</dbReference>
<evidence type="ECO:0000313" key="1">
    <source>
        <dbReference type="EMBL" id="MEQ2485684.1"/>
    </source>
</evidence>
<dbReference type="EMBL" id="JBBNFP010000003">
    <property type="protein sequence ID" value="MEQ2485684.1"/>
    <property type="molecule type" value="Genomic_DNA"/>
</dbReference>
<accession>A0ABV1FMQ1</accession>
<name>A0ABV1FMQ1_9BACT</name>
<reference evidence="1 2" key="1">
    <citation type="submission" date="2024-04" db="EMBL/GenBank/DDBJ databases">
        <title>Human intestinal bacterial collection.</title>
        <authorList>
            <person name="Pauvert C."/>
            <person name="Hitch T.C.A."/>
            <person name="Clavel T."/>
        </authorList>
    </citation>
    <scope>NUCLEOTIDE SEQUENCE [LARGE SCALE GENOMIC DNA]</scope>
    <source>
        <strain evidence="1 2">CLA-AA-H145</strain>
    </source>
</reference>